<proteinExistence type="predicted"/>
<evidence type="ECO:0000313" key="2">
    <source>
        <dbReference type="WBParaSite" id="sdigi.contig31.g2298.t1"/>
    </source>
</evidence>
<name>A0A915PPN5_9BILA</name>
<dbReference type="AlphaFoldDB" id="A0A915PPN5"/>
<organism evidence="1 2">
    <name type="scientific">Setaria digitata</name>
    <dbReference type="NCBI Taxonomy" id="48799"/>
    <lineage>
        <taxon>Eukaryota</taxon>
        <taxon>Metazoa</taxon>
        <taxon>Ecdysozoa</taxon>
        <taxon>Nematoda</taxon>
        <taxon>Chromadorea</taxon>
        <taxon>Rhabditida</taxon>
        <taxon>Spirurina</taxon>
        <taxon>Spiruromorpha</taxon>
        <taxon>Filarioidea</taxon>
        <taxon>Setariidae</taxon>
        <taxon>Setaria</taxon>
    </lineage>
</organism>
<dbReference type="WBParaSite" id="sdigi.contig31.g2298.t1">
    <property type="protein sequence ID" value="sdigi.contig31.g2298.t1"/>
    <property type="gene ID" value="sdigi.contig31.g2298"/>
</dbReference>
<sequence length="114" mass="12833">MESFSRNLCEAEAQFILSVTGNYFEEASNSGVEISNDNTLVNRTVFVDTPATVLSVVERAALLYSSDVLFCKLRISIFCDMSYGWGDETVRVTMRSYYVMPDQQTVCDDGTLKR</sequence>
<reference evidence="2" key="1">
    <citation type="submission" date="2022-11" db="UniProtKB">
        <authorList>
            <consortium name="WormBaseParasite"/>
        </authorList>
    </citation>
    <scope>IDENTIFICATION</scope>
</reference>
<protein>
    <submittedName>
        <fullName evidence="2">Uncharacterized protein</fullName>
    </submittedName>
</protein>
<dbReference type="Proteomes" id="UP000887581">
    <property type="component" value="Unplaced"/>
</dbReference>
<keyword evidence="1" id="KW-1185">Reference proteome</keyword>
<evidence type="ECO:0000313" key="1">
    <source>
        <dbReference type="Proteomes" id="UP000887581"/>
    </source>
</evidence>
<accession>A0A915PPN5</accession>